<dbReference type="Gene3D" id="1.20.1250.20">
    <property type="entry name" value="MFS general substrate transporter like domains"/>
    <property type="match status" value="1"/>
</dbReference>
<dbReference type="InterPro" id="IPR004896">
    <property type="entry name" value="PucC-rel"/>
</dbReference>
<dbReference type="CDD" id="cd06176">
    <property type="entry name" value="MFS_BCD_PucC-like"/>
    <property type="match status" value="1"/>
</dbReference>
<keyword evidence="3 6" id="KW-0812">Transmembrane</keyword>
<evidence type="ECO:0000256" key="5">
    <source>
        <dbReference type="ARBA" id="ARBA00023136"/>
    </source>
</evidence>
<dbReference type="Proteomes" id="UP000244496">
    <property type="component" value="Chromosome"/>
</dbReference>
<keyword evidence="5 6" id="KW-0472">Membrane</keyword>
<gene>
    <name evidence="7" type="ORF">HYN69_05390</name>
</gene>
<feature type="transmembrane region" description="Helical" evidence="6">
    <location>
        <begin position="210"/>
        <end position="231"/>
    </location>
</feature>
<sequence>MSGVPAVIIRKKHLQMLGANWLPFADVASKDLSLMQLLRMSLFQVSVGMASVLLLGTLNRVMIVELSVPAMVVAAMIAIPVLVAPFRALLGHRSDTHRSALGWKRVPYLWFGSLWQMGGLAVMPFALIVLSGDRTYDVPFAGEVLAALAFLMTGIGMHMTQTAGLALASDRASDETRPRVVALLYVMNLLGMGVSAIIVGWLLTDFSPLTLVRVVQGCGLATLVLNLIALWKQERFRPMTAEERAAPRTSFSSSWADLMASGTAGRLLVVVVIGTLGFNMQDVLLEPYGGEILGLSVSQTTLLTAMSAAGALIGFLLAARWLSKGIDPFRMAARGLLAGIVAFVAVIFAGPLHSTALFFAGAGMIGFGSGLFAISTLTVAMQLSVGGLAGAGIALGAWGAAQATAQGASIFLGGSLRDLVGHLATNGWLGAGLTDASLGYSFVYHLEIGLLFATLAVLGPLVRVRPLSETKPSGDARLAIVEFPT</sequence>
<accession>A0A2S0UJP3</accession>
<feature type="transmembrane region" description="Helical" evidence="6">
    <location>
        <begin position="144"/>
        <end position="168"/>
    </location>
</feature>
<dbReference type="PANTHER" id="PTHR23538:SF1">
    <property type="entry name" value="44.5 KD BACTERIOCHLOROPHYLL SYNTHASE SUBUNIT"/>
    <property type="match status" value="1"/>
</dbReference>
<evidence type="ECO:0000313" key="7">
    <source>
        <dbReference type="EMBL" id="AWB48023.1"/>
    </source>
</evidence>
<feature type="transmembrane region" description="Helical" evidence="6">
    <location>
        <begin position="258"/>
        <end position="280"/>
    </location>
</feature>
<dbReference type="InterPro" id="IPR036259">
    <property type="entry name" value="MFS_trans_sf"/>
</dbReference>
<feature type="transmembrane region" description="Helical" evidence="6">
    <location>
        <begin position="331"/>
        <end position="350"/>
    </location>
</feature>
<evidence type="ECO:0000256" key="3">
    <source>
        <dbReference type="ARBA" id="ARBA00022692"/>
    </source>
</evidence>
<dbReference type="OrthoDB" id="8558818at2"/>
<dbReference type="Pfam" id="PF03209">
    <property type="entry name" value="PUCC"/>
    <property type="match status" value="1"/>
</dbReference>
<keyword evidence="4 6" id="KW-1133">Transmembrane helix</keyword>
<comment type="similarity">
    <text evidence="2">Belongs to the PucC family.</text>
</comment>
<feature type="transmembrane region" description="Helical" evidence="6">
    <location>
        <begin position="110"/>
        <end position="132"/>
    </location>
</feature>
<feature type="transmembrane region" description="Helical" evidence="6">
    <location>
        <begin position="300"/>
        <end position="319"/>
    </location>
</feature>
<evidence type="ECO:0000313" key="8">
    <source>
        <dbReference type="Proteomes" id="UP000244496"/>
    </source>
</evidence>
<feature type="transmembrane region" description="Helical" evidence="6">
    <location>
        <begin position="70"/>
        <end position="90"/>
    </location>
</feature>
<reference evidence="7 8" key="1">
    <citation type="submission" date="2018-04" db="EMBL/GenBank/DDBJ databases">
        <title>Genome sequencing of Gemmobacter.</title>
        <authorList>
            <person name="Yi H."/>
            <person name="Baek M.-G."/>
        </authorList>
    </citation>
    <scope>NUCLEOTIDE SEQUENCE [LARGE SCALE GENOMIC DNA]</scope>
    <source>
        <strain evidence="7 8">HYN0069</strain>
    </source>
</reference>
<proteinExistence type="inferred from homology"/>
<dbReference type="PANTHER" id="PTHR23538">
    <property type="entry name" value="44.5 KD BACTERIOCHLOROPHYLL SYNTHASE SUBUNIT"/>
    <property type="match status" value="1"/>
</dbReference>
<evidence type="ECO:0000256" key="4">
    <source>
        <dbReference type="ARBA" id="ARBA00022989"/>
    </source>
</evidence>
<dbReference type="InterPro" id="IPR026036">
    <property type="entry name" value="PucC"/>
</dbReference>
<organism evidence="7 8">
    <name type="scientific">Paragemmobacter aquarius</name>
    <dbReference type="NCBI Taxonomy" id="2169400"/>
    <lineage>
        <taxon>Bacteria</taxon>
        <taxon>Pseudomonadati</taxon>
        <taxon>Pseudomonadota</taxon>
        <taxon>Alphaproteobacteria</taxon>
        <taxon>Rhodobacterales</taxon>
        <taxon>Paracoccaceae</taxon>
        <taxon>Paragemmobacter</taxon>
    </lineage>
</organism>
<feature type="transmembrane region" description="Helical" evidence="6">
    <location>
        <begin position="442"/>
        <end position="462"/>
    </location>
</feature>
<evidence type="ECO:0000256" key="2">
    <source>
        <dbReference type="ARBA" id="ARBA00008412"/>
    </source>
</evidence>
<comment type="subcellular location">
    <subcellularLocation>
        <location evidence="1">Membrane</location>
        <topology evidence="1">Multi-pass membrane protein</topology>
    </subcellularLocation>
</comment>
<evidence type="ECO:0000256" key="1">
    <source>
        <dbReference type="ARBA" id="ARBA00004141"/>
    </source>
</evidence>
<feature type="transmembrane region" description="Helical" evidence="6">
    <location>
        <begin position="356"/>
        <end position="374"/>
    </location>
</feature>
<protein>
    <submittedName>
        <fullName evidence="7">MFS transporter</fullName>
    </submittedName>
</protein>
<feature type="transmembrane region" description="Helical" evidence="6">
    <location>
        <begin position="381"/>
        <end position="401"/>
    </location>
</feature>
<dbReference type="EMBL" id="CP028918">
    <property type="protein sequence ID" value="AWB48023.1"/>
    <property type="molecule type" value="Genomic_DNA"/>
</dbReference>
<dbReference type="GO" id="GO:0016020">
    <property type="term" value="C:membrane"/>
    <property type="evidence" value="ECO:0007669"/>
    <property type="project" value="UniProtKB-SubCell"/>
</dbReference>
<dbReference type="SUPFAM" id="SSF103473">
    <property type="entry name" value="MFS general substrate transporter"/>
    <property type="match status" value="1"/>
</dbReference>
<name>A0A2S0UJP3_9RHOB</name>
<keyword evidence="8" id="KW-1185">Reference proteome</keyword>
<feature type="transmembrane region" description="Helical" evidence="6">
    <location>
        <begin position="180"/>
        <end position="204"/>
    </location>
</feature>
<feature type="transmembrane region" description="Helical" evidence="6">
    <location>
        <begin position="37"/>
        <end position="58"/>
    </location>
</feature>
<evidence type="ECO:0000256" key="6">
    <source>
        <dbReference type="SAM" id="Phobius"/>
    </source>
</evidence>
<dbReference type="AlphaFoldDB" id="A0A2S0UJP3"/>
<dbReference type="KEGG" id="geh:HYN69_05390"/>
<dbReference type="PIRSF" id="PIRSF016565">
    <property type="entry name" value="PucC"/>
    <property type="match status" value="1"/>
</dbReference>